<dbReference type="SUPFAM" id="SSF51735">
    <property type="entry name" value="NAD(P)-binding Rossmann-fold domains"/>
    <property type="match status" value="2"/>
</dbReference>
<dbReference type="CDD" id="cd05195">
    <property type="entry name" value="enoyl_red"/>
    <property type="match status" value="1"/>
</dbReference>
<dbReference type="PROSITE" id="PS52019">
    <property type="entry name" value="PKS_MFAS_DH"/>
    <property type="match status" value="1"/>
</dbReference>
<feature type="region of interest" description="N-terminal hotdog fold" evidence="8">
    <location>
        <begin position="985"/>
        <end position="1120"/>
    </location>
</feature>
<keyword evidence="7" id="KW-0012">Acyltransferase</keyword>
<evidence type="ECO:0008006" key="14">
    <source>
        <dbReference type="Google" id="ProtNLM"/>
    </source>
</evidence>
<dbReference type="GO" id="GO:0016491">
    <property type="term" value="F:oxidoreductase activity"/>
    <property type="evidence" value="ECO:0007669"/>
    <property type="project" value="UniProtKB-KW"/>
</dbReference>
<dbReference type="InterPro" id="IPR013149">
    <property type="entry name" value="ADH-like_C"/>
</dbReference>
<dbReference type="InterPro" id="IPR006162">
    <property type="entry name" value="Ppantetheine_attach_site"/>
</dbReference>
<feature type="domain" description="Carrier" evidence="9">
    <location>
        <begin position="2176"/>
        <end position="2251"/>
    </location>
</feature>
<evidence type="ECO:0000256" key="8">
    <source>
        <dbReference type="PROSITE-ProRule" id="PRU01363"/>
    </source>
</evidence>
<evidence type="ECO:0000256" key="7">
    <source>
        <dbReference type="ARBA" id="ARBA00023315"/>
    </source>
</evidence>
<keyword evidence="2" id="KW-0597">Phosphoprotein</keyword>
<dbReference type="InterPro" id="IPR050091">
    <property type="entry name" value="PKS_NRPS_Biosynth_Enz"/>
</dbReference>
<dbReference type="Gene3D" id="3.40.50.720">
    <property type="entry name" value="NAD(P)-binding Rossmann-like Domain"/>
    <property type="match status" value="2"/>
</dbReference>
<dbReference type="PANTHER" id="PTHR43775:SF29">
    <property type="entry name" value="ASPERFURANONE POLYKETIDE SYNTHASE AFOG-RELATED"/>
    <property type="match status" value="1"/>
</dbReference>
<evidence type="ECO:0000256" key="6">
    <source>
        <dbReference type="ARBA" id="ARBA00023268"/>
    </source>
</evidence>
<dbReference type="InterPro" id="IPR016035">
    <property type="entry name" value="Acyl_Trfase/lysoPLipase"/>
</dbReference>
<dbReference type="Pfam" id="PF14765">
    <property type="entry name" value="PS-DH"/>
    <property type="match status" value="1"/>
</dbReference>
<dbReference type="SMART" id="SM00822">
    <property type="entry name" value="PKS_KR"/>
    <property type="match status" value="1"/>
</dbReference>
<dbReference type="SUPFAM" id="SSF53901">
    <property type="entry name" value="Thiolase-like"/>
    <property type="match status" value="1"/>
</dbReference>
<protein>
    <recommendedName>
        <fullName evidence="14">Polyketide synthase</fullName>
    </recommendedName>
</protein>
<dbReference type="Pfam" id="PF02801">
    <property type="entry name" value="Ketoacyl-synt_C"/>
    <property type="match status" value="1"/>
</dbReference>
<evidence type="ECO:0000256" key="1">
    <source>
        <dbReference type="ARBA" id="ARBA00022450"/>
    </source>
</evidence>
<dbReference type="InterPro" id="IPR020843">
    <property type="entry name" value="ER"/>
</dbReference>
<dbReference type="InterPro" id="IPR020807">
    <property type="entry name" value="PKS_DH"/>
</dbReference>
<organism evidence="12 13">
    <name type="scientific">Orbilia ellipsospora</name>
    <dbReference type="NCBI Taxonomy" id="2528407"/>
    <lineage>
        <taxon>Eukaryota</taxon>
        <taxon>Fungi</taxon>
        <taxon>Dikarya</taxon>
        <taxon>Ascomycota</taxon>
        <taxon>Pezizomycotina</taxon>
        <taxon>Orbiliomycetes</taxon>
        <taxon>Orbiliales</taxon>
        <taxon>Orbiliaceae</taxon>
        <taxon>Orbilia</taxon>
    </lineage>
</organism>
<dbReference type="SUPFAM" id="SSF52151">
    <property type="entry name" value="FabD/lysophospholipase-like"/>
    <property type="match status" value="1"/>
</dbReference>
<dbReference type="GO" id="GO:0006633">
    <property type="term" value="P:fatty acid biosynthetic process"/>
    <property type="evidence" value="ECO:0007669"/>
    <property type="project" value="InterPro"/>
</dbReference>
<dbReference type="InterPro" id="IPR020841">
    <property type="entry name" value="PKS_Beta-ketoAc_synthase_dom"/>
</dbReference>
<dbReference type="SMART" id="SM00827">
    <property type="entry name" value="PKS_AT"/>
    <property type="match status" value="1"/>
</dbReference>
<accession>A0AAV9X3N3</accession>
<keyword evidence="5" id="KW-0560">Oxidoreductase</keyword>
<dbReference type="Proteomes" id="UP001365542">
    <property type="component" value="Unassembled WGS sequence"/>
</dbReference>
<keyword evidence="13" id="KW-1185">Reference proteome</keyword>
<dbReference type="Gene3D" id="3.10.129.110">
    <property type="entry name" value="Polyketide synthase dehydratase"/>
    <property type="match status" value="1"/>
</dbReference>
<keyword evidence="3" id="KW-0808">Transferase</keyword>
<dbReference type="InterPro" id="IPR049551">
    <property type="entry name" value="PKS_DH_C"/>
</dbReference>
<keyword evidence="1" id="KW-0596">Phosphopantetheine</keyword>
<dbReference type="InterPro" id="IPR016036">
    <property type="entry name" value="Malonyl_transacylase_ACP-bd"/>
</dbReference>
<dbReference type="Gene3D" id="3.40.47.10">
    <property type="match status" value="1"/>
</dbReference>
<dbReference type="InterPro" id="IPR001227">
    <property type="entry name" value="Ac_transferase_dom_sf"/>
</dbReference>
<dbReference type="Gene3D" id="3.40.366.10">
    <property type="entry name" value="Malonyl-Coenzyme A Acyl Carrier Protein, domain 2"/>
    <property type="match status" value="1"/>
</dbReference>
<dbReference type="InterPro" id="IPR009081">
    <property type="entry name" value="PP-bd_ACP"/>
</dbReference>
<dbReference type="SMART" id="SM00823">
    <property type="entry name" value="PKS_PP"/>
    <property type="match status" value="1"/>
</dbReference>
<dbReference type="Pfam" id="PF08240">
    <property type="entry name" value="ADH_N"/>
    <property type="match status" value="1"/>
</dbReference>
<evidence type="ECO:0000313" key="12">
    <source>
        <dbReference type="EMBL" id="KAK6533658.1"/>
    </source>
</evidence>
<dbReference type="InterPro" id="IPR032821">
    <property type="entry name" value="PKS_assoc"/>
</dbReference>
<feature type="domain" description="Ketosynthase family 3 (KS3)" evidence="10">
    <location>
        <begin position="14"/>
        <end position="437"/>
    </location>
</feature>
<dbReference type="PANTHER" id="PTHR43775">
    <property type="entry name" value="FATTY ACID SYNTHASE"/>
    <property type="match status" value="1"/>
</dbReference>
<sequence>MTVEESTSVGNPAAEPIAVIGLAFKFPSGIQDTETFWQMIVNGSSGLAEIPQDRFNLGAFRPMGSSTSTNDLKGYFVSNDISAFDAPFFSITAEEATAMDPQHRILLETAYHAFENAGLPLEHISGSKTSVHVGCLSQDYRMINTRDLEHTAKYAATGQDMSILSGRLSWFFNLKGPSLSVETACSSSLVALDSACQLLRDGETEMGLVAGASLMHSPDFFIQLDNMGFLSPDNRCFSFDSRANGYARAEGFGVLIIKRLRDAIRDKNTIRAVIRASGTNSDGHTPGLTQPSGASQLALIKETYKKADLSMQPTRYCEAHGTGTVIGDPIEAHAIGAAFRSSRSSEDPIYIGGVKANLGHMEAASGMAGIIKTILVLEHGIVPPIADLQELNPNIDHEYYRLKFPTKSISWPSPGLRRASVNSFGFGGTNSHVILDDAYNFLTNHGLTGHHATKIISHALETRPTTELNGISGPVAVRAEDEIVDRFEPRKEMSRPYLLKISAADRDGVVRISKLLEGYPNRFNDAESKVNMCRSLAFTLNKRRSSLSWSSYALASSPKSVSSLSNLISTPQRAVNQPCVAFCFTGQGAQYAQMGFDLMRYSVFADSLARSESHLSRLGCQWSLKEELARDSSTTRVHAPDIAQPLSTAVQIALVDLLEYIGLRPALVVGHSSGEVAAAYCKGAICHKSAMKIAYFRGMSGADASNDPEMNGTMMAVGLGEAEAQTIIAEVSGSKQSHDNIYIGCINSPTSVTLSGDETSINRLKETLDMRQIFSRKLKVSCAYHSPLIAEAAHKFLPHAGPLEQRHPNSDKICMISYLDGKEVSSDRLRQLDYWVENMFSPVHFVKSINEIDQLAAVAKTGTKKLDLSHRRGLVITNILEVGPHSALRGPLREIVGGFKYATAEIQYHSALVRGSPALDVFLQSIGSLQCSGFDINVSYLNSDYEGQKTSPLVDLPAYPFIHSRQYWHESRRSRNERFRIEKPSELLGNATPDWNPYSPTWRNILSQSKSEWIKDHTINNVLLYPAAGMLAMAIEAANQYSRRSGNAKPSAFRLKDVEFIAPLTIPTNNSQVETQVHLRFCGNGAIKYDTWFEFTILACEGEQWKQTCKGFIQISNDRSDAPSIVSHRLDSSSDITSIPTDDFYDTILKAGYTYGPAFQRIGQVTCTPSGQANAVVNIYELPSDGGGQRGSLMMDRTHIIHPTTLDCILQVALANVLGKSPKGMSTMVPTKIKKLWLSSTGLNLSQSSSLFVSSWLDFLGYRGSEHTVAVTGAGGDTKLEVTGYELVRVSNGNSISGNQHQTDSHTCWQSNWELLPPAFDEVGTIGTSSANTRLEGVEIHVQNCPDKTLQLAETLRSTLLQSGDYASCKIIDAAQIASSKASSNLKIVLWDVDKPSILAELDEKAFLLLQKIVDCNNSILWLKTSDPHFPEFCSQQMVDGFSRVLRQEQNMANFATFLMNSRDIAGRAKAIVRVCKIIGGEKNLSYLPQTFRESGTGSLEVLKLKELSQATEIMETARSGTVSKTISWDVAVPLQLTIGQPGMLETLHYTKDDTYSLTHAGLLQDNEVEVEIKAVGISHRDYLVAHGAFNDNDIGNELSGVITRIGRDTEGHGYKPGQRVCGFAANGCRTYFRTQGKFLAEIPGNLSFPEAASIPFDFVTVWYSLRYVAHLAAGESVLIHDDSAAGGTTQAAIQVSRYLGAEVFVAVNTDEQRSLLAKRYGIEPNHIFNASDCLLSTRLKGFIGGGADVVINSRSGESLASAWESIAPFGRFIEIGLLTQPRNEILINGLQKNCSFSTVDIKEMFRTRPERTTTLLIEVLRLFEQRILQTVYKIHSFDIGRVTEAFKQTQSTKSPGKIVVEMGPSSQVEAVLDPEQKSSFNPNASYIIAGGLGGIGRDIARWMADKGAKHLILLSRSGPQSEAAKSLLASLKSIDVNCHTPSCDISNAQELRDILKSLIENKNIPPIKGCIQASMVLKSALFSSMTHSEWIESIAPKVSGSWNLHTVLPKDMDFFVLLSSVQGLLGSRTQSNYAAANCYLDALAQHRVSMGLKAVSLQLGLMDSDGYLSEHAEQKQTMLAQNTYLPLSRDDFHALMDFYCSADLPLLQPNEAQVAIGLQLLQTNSDLDPLGTDWGKDPMFASLRRINTVNVASKAKMSVASQLSAAKSAKDAARIVTLALAEKLASSLAGVDRPEDMDTGKSVQSYGVDSLQTMELRGWVLKLFRADVATFEILGASNLTALAQIVVERSSLRAN</sequence>
<name>A0AAV9X3N3_9PEZI</name>
<dbReference type="Pfam" id="PF08659">
    <property type="entry name" value="KR"/>
    <property type="match status" value="1"/>
</dbReference>
<dbReference type="SUPFAM" id="SSF47336">
    <property type="entry name" value="ACP-like"/>
    <property type="match status" value="1"/>
</dbReference>
<dbReference type="InterPro" id="IPR036736">
    <property type="entry name" value="ACP-like_sf"/>
</dbReference>
<gene>
    <name evidence="12" type="ORF">TWF694_002591</name>
</gene>
<dbReference type="PROSITE" id="PS00606">
    <property type="entry name" value="KS3_1"/>
    <property type="match status" value="1"/>
</dbReference>
<dbReference type="PROSITE" id="PS50075">
    <property type="entry name" value="CARRIER"/>
    <property type="match status" value="1"/>
</dbReference>
<dbReference type="SUPFAM" id="SSF50129">
    <property type="entry name" value="GroES-like"/>
    <property type="match status" value="1"/>
</dbReference>
<dbReference type="InterPro" id="IPR036291">
    <property type="entry name" value="NAD(P)-bd_dom_sf"/>
</dbReference>
<feature type="domain" description="PKS/mFAS DH" evidence="11">
    <location>
        <begin position="985"/>
        <end position="1296"/>
    </location>
</feature>
<keyword evidence="6" id="KW-0511">Multifunctional enzyme</keyword>
<dbReference type="InterPro" id="IPR016039">
    <property type="entry name" value="Thiolase-like"/>
</dbReference>
<dbReference type="Gene3D" id="3.90.180.10">
    <property type="entry name" value="Medium-chain alcohol dehydrogenases, catalytic domain"/>
    <property type="match status" value="1"/>
</dbReference>
<dbReference type="InterPro" id="IPR014031">
    <property type="entry name" value="Ketoacyl_synth_C"/>
</dbReference>
<feature type="active site" description="Proton acceptor; for dehydratase activity" evidence="8">
    <location>
        <position position="1017"/>
    </location>
</feature>
<dbReference type="GO" id="GO:0004312">
    <property type="term" value="F:fatty acid synthase activity"/>
    <property type="evidence" value="ECO:0007669"/>
    <property type="project" value="TreeGrafter"/>
</dbReference>
<evidence type="ECO:0000256" key="2">
    <source>
        <dbReference type="ARBA" id="ARBA00022553"/>
    </source>
</evidence>
<dbReference type="PROSITE" id="PS00012">
    <property type="entry name" value="PHOSPHOPANTETHEINE"/>
    <property type="match status" value="1"/>
</dbReference>
<dbReference type="InterPro" id="IPR020806">
    <property type="entry name" value="PKS_PP-bd"/>
</dbReference>
<evidence type="ECO:0000259" key="9">
    <source>
        <dbReference type="PROSITE" id="PS50075"/>
    </source>
</evidence>
<evidence type="ECO:0000259" key="10">
    <source>
        <dbReference type="PROSITE" id="PS52004"/>
    </source>
</evidence>
<dbReference type="Pfam" id="PF00109">
    <property type="entry name" value="ketoacyl-synt"/>
    <property type="match status" value="1"/>
</dbReference>
<dbReference type="InterPro" id="IPR014043">
    <property type="entry name" value="Acyl_transferase_dom"/>
</dbReference>
<dbReference type="InterPro" id="IPR018201">
    <property type="entry name" value="Ketoacyl_synth_AS"/>
</dbReference>
<dbReference type="Pfam" id="PF16197">
    <property type="entry name" value="KAsynt_C_assoc"/>
    <property type="match status" value="1"/>
</dbReference>
<dbReference type="Pfam" id="PF21089">
    <property type="entry name" value="PKS_DH_N"/>
    <property type="match status" value="1"/>
</dbReference>
<dbReference type="SMART" id="SM00829">
    <property type="entry name" value="PKS_ER"/>
    <property type="match status" value="1"/>
</dbReference>
<dbReference type="InterPro" id="IPR049900">
    <property type="entry name" value="PKS_mFAS_DH"/>
</dbReference>
<evidence type="ECO:0000256" key="3">
    <source>
        <dbReference type="ARBA" id="ARBA00022679"/>
    </source>
</evidence>
<reference evidence="12 13" key="1">
    <citation type="submission" date="2019-10" db="EMBL/GenBank/DDBJ databases">
        <authorList>
            <person name="Palmer J.M."/>
        </authorList>
    </citation>
    <scope>NUCLEOTIDE SEQUENCE [LARGE SCALE GENOMIC DNA]</scope>
    <source>
        <strain evidence="12 13">TWF694</strain>
    </source>
</reference>
<evidence type="ECO:0000259" key="11">
    <source>
        <dbReference type="PROSITE" id="PS52019"/>
    </source>
</evidence>
<dbReference type="InterPro" id="IPR013154">
    <property type="entry name" value="ADH-like_N"/>
</dbReference>
<comment type="caution">
    <text evidence="12">The sequence shown here is derived from an EMBL/GenBank/DDBJ whole genome shotgun (WGS) entry which is preliminary data.</text>
</comment>
<keyword evidence="4" id="KW-0521">NADP</keyword>
<evidence type="ECO:0000256" key="4">
    <source>
        <dbReference type="ARBA" id="ARBA00022857"/>
    </source>
</evidence>
<evidence type="ECO:0000256" key="5">
    <source>
        <dbReference type="ARBA" id="ARBA00023002"/>
    </source>
</evidence>
<dbReference type="InterPro" id="IPR049552">
    <property type="entry name" value="PKS_DH_N"/>
</dbReference>
<dbReference type="EMBL" id="JAVHJO010000011">
    <property type="protein sequence ID" value="KAK6533658.1"/>
    <property type="molecule type" value="Genomic_DNA"/>
</dbReference>
<evidence type="ECO:0000313" key="13">
    <source>
        <dbReference type="Proteomes" id="UP001365542"/>
    </source>
</evidence>
<dbReference type="InterPro" id="IPR057326">
    <property type="entry name" value="KR_dom"/>
</dbReference>
<dbReference type="InterPro" id="IPR042104">
    <property type="entry name" value="PKS_dehydratase_sf"/>
</dbReference>
<proteinExistence type="predicted"/>
<feature type="active site" description="Proton donor; for dehydratase activity" evidence="8">
    <location>
        <position position="1207"/>
    </location>
</feature>
<dbReference type="Pfam" id="PF00698">
    <property type="entry name" value="Acyl_transf_1"/>
    <property type="match status" value="1"/>
</dbReference>
<dbReference type="SMART" id="SM00826">
    <property type="entry name" value="PKS_DH"/>
    <property type="match status" value="1"/>
</dbReference>
<dbReference type="SUPFAM" id="SSF55048">
    <property type="entry name" value="Probable ACP-binding domain of malonyl-CoA ACP transacylase"/>
    <property type="match status" value="1"/>
</dbReference>
<dbReference type="GO" id="GO:0004315">
    <property type="term" value="F:3-oxoacyl-[acyl-carrier-protein] synthase activity"/>
    <property type="evidence" value="ECO:0007669"/>
    <property type="project" value="InterPro"/>
</dbReference>
<dbReference type="InterPro" id="IPR014030">
    <property type="entry name" value="Ketoacyl_synth_N"/>
</dbReference>
<feature type="region of interest" description="C-terminal hotdog fold" evidence="8">
    <location>
        <begin position="1136"/>
        <end position="1296"/>
    </location>
</feature>
<dbReference type="SMART" id="SM00825">
    <property type="entry name" value="PKS_KS"/>
    <property type="match status" value="1"/>
</dbReference>
<dbReference type="InterPro" id="IPR013968">
    <property type="entry name" value="PKS_KR"/>
</dbReference>
<dbReference type="Pfam" id="PF00107">
    <property type="entry name" value="ADH_zinc_N"/>
    <property type="match status" value="1"/>
</dbReference>
<dbReference type="GO" id="GO:0044550">
    <property type="term" value="P:secondary metabolite biosynthetic process"/>
    <property type="evidence" value="ECO:0007669"/>
    <property type="project" value="TreeGrafter"/>
</dbReference>
<dbReference type="CDD" id="cd00833">
    <property type="entry name" value="PKS"/>
    <property type="match status" value="1"/>
</dbReference>
<dbReference type="GO" id="GO:0031177">
    <property type="term" value="F:phosphopantetheine binding"/>
    <property type="evidence" value="ECO:0007669"/>
    <property type="project" value="InterPro"/>
</dbReference>
<dbReference type="PROSITE" id="PS52004">
    <property type="entry name" value="KS3_2"/>
    <property type="match status" value="1"/>
</dbReference>
<dbReference type="InterPro" id="IPR011032">
    <property type="entry name" value="GroES-like_sf"/>
</dbReference>